<keyword evidence="1" id="KW-0472">Membrane</keyword>
<evidence type="ECO:0000313" key="2">
    <source>
        <dbReference type="EMBL" id="ROR40695.1"/>
    </source>
</evidence>
<dbReference type="AlphaFoldDB" id="A0AAJ4RDJ7"/>
<organism evidence="2 3">
    <name type="scientific">Caminibacter pacificus</name>
    <dbReference type="NCBI Taxonomy" id="1424653"/>
    <lineage>
        <taxon>Bacteria</taxon>
        <taxon>Pseudomonadati</taxon>
        <taxon>Campylobacterota</taxon>
        <taxon>Epsilonproteobacteria</taxon>
        <taxon>Nautiliales</taxon>
        <taxon>Nautiliaceae</taxon>
        <taxon>Caminibacter</taxon>
    </lineage>
</organism>
<gene>
    <name evidence="2" type="ORF">EDC58_0174</name>
</gene>
<feature type="transmembrane region" description="Helical" evidence="1">
    <location>
        <begin position="12"/>
        <end position="29"/>
    </location>
</feature>
<proteinExistence type="predicted"/>
<comment type="caution">
    <text evidence="2">The sequence shown here is derived from an EMBL/GenBank/DDBJ whole genome shotgun (WGS) entry which is preliminary data.</text>
</comment>
<evidence type="ECO:0000313" key="3">
    <source>
        <dbReference type="Proteomes" id="UP000272781"/>
    </source>
</evidence>
<dbReference type="Proteomes" id="UP000272781">
    <property type="component" value="Unassembled WGS sequence"/>
</dbReference>
<accession>A0AAJ4RDJ7</accession>
<keyword evidence="1" id="KW-1133">Transmembrane helix</keyword>
<protein>
    <submittedName>
        <fullName evidence="2">Uncharacterized protein</fullName>
    </submittedName>
</protein>
<keyword evidence="1" id="KW-0812">Transmembrane</keyword>
<reference evidence="2 3" key="1">
    <citation type="submission" date="2018-11" db="EMBL/GenBank/DDBJ databases">
        <title>Genomic Encyclopedia of Type Strains, Phase IV (KMG-IV): sequencing the most valuable type-strain genomes for metagenomic binning, comparative biology and taxonomic classification.</title>
        <authorList>
            <person name="Goeker M."/>
        </authorList>
    </citation>
    <scope>NUCLEOTIDE SEQUENCE [LARGE SCALE GENOMIC DNA]</scope>
    <source>
        <strain evidence="2 3">DSM 27783</strain>
    </source>
</reference>
<evidence type="ECO:0000256" key="1">
    <source>
        <dbReference type="SAM" id="Phobius"/>
    </source>
</evidence>
<name>A0AAJ4RDJ7_9BACT</name>
<dbReference type="EMBL" id="RJVK01000001">
    <property type="protein sequence ID" value="ROR40695.1"/>
    <property type="molecule type" value="Genomic_DNA"/>
</dbReference>
<sequence>MWLTFNDFMNYVFGIGFVFFTFAMIINYLKAFARAD</sequence>